<dbReference type="InterPro" id="IPR028352">
    <property type="entry name" value="Surface_antig_SAG1"/>
</dbReference>
<feature type="domain" description="SRS" evidence="2">
    <location>
        <begin position="218"/>
        <end position="352"/>
    </location>
</feature>
<dbReference type="GeneID" id="94432385"/>
<dbReference type="PRINTS" id="PR01801">
    <property type="entry name" value="SURFCEANTIGN"/>
</dbReference>
<proteinExistence type="predicted"/>
<organism evidence="3 4">
    <name type="scientific">Cystoisospora suis</name>
    <dbReference type="NCBI Taxonomy" id="483139"/>
    <lineage>
        <taxon>Eukaryota</taxon>
        <taxon>Sar</taxon>
        <taxon>Alveolata</taxon>
        <taxon>Apicomplexa</taxon>
        <taxon>Conoidasida</taxon>
        <taxon>Coccidia</taxon>
        <taxon>Eucoccidiorida</taxon>
        <taxon>Eimeriorina</taxon>
        <taxon>Sarcocystidae</taxon>
        <taxon>Cystoisospora</taxon>
    </lineage>
</organism>
<dbReference type="InterPro" id="IPR036755">
    <property type="entry name" value="SRS_dom_sf"/>
</dbReference>
<evidence type="ECO:0000256" key="1">
    <source>
        <dbReference type="SAM" id="MobiDB-lite"/>
    </source>
</evidence>
<dbReference type="Pfam" id="PF04092">
    <property type="entry name" value="SAG"/>
    <property type="match status" value="2"/>
</dbReference>
<dbReference type="Gene3D" id="2.60.40.1320">
    <property type="entry name" value="SRS domain"/>
    <property type="match status" value="2"/>
</dbReference>
<dbReference type="VEuPathDB" id="ToxoDB:CSUI_009055"/>
<dbReference type="Proteomes" id="UP000221165">
    <property type="component" value="Unassembled WGS sequence"/>
</dbReference>
<gene>
    <name evidence="3" type="ORF">CSUI_009055</name>
</gene>
<comment type="caution">
    <text evidence="3">The sequence shown here is derived from an EMBL/GenBank/DDBJ whole genome shotgun (WGS) entry which is preliminary data.</text>
</comment>
<evidence type="ECO:0000313" key="3">
    <source>
        <dbReference type="EMBL" id="PHJ17120.1"/>
    </source>
</evidence>
<dbReference type="GO" id="GO:0016020">
    <property type="term" value="C:membrane"/>
    <property type="evidence" value="ECO:0007669"/>
    <property type="project" value="InterPro"/>
</dbReference>
<accession>A0A2C6K5Q5</accession>
<dbReference type="RefSeq" id="XP_067918845.1">
    <property type="nucleotide sequence ID" value="XM_068069174.1"/>
</dbReference>
<reference evidence="3 4" key="1">
    <citation type="journal article" date="2017" name="Int. J. Parasitol.">
        <title>The genome of the protozoan parasite Cystoisospora suis and a reverse vaccinology approach to identify vaccine candidates.</title>
        <authorList>
            <person name="Palmieri N."/>
            <person name="Shrestha A."/>
            <person name="Ruttkowski B."/>
            <person name="Beck T."/>
            <person name="Vogl C."/>
            <person name="Tomley F."/>
            <person name="Blake D.P."/>
            <person name="Joachim A."/>
        </authorList>
    </citation>
    <scope>NUCLEOTIDE SEQUENCE [LARGE SCALE GENOMIC DNA]</scope>
    <source>
        <strain evidence="3 4">Wien I</strain>
    </source>
</reference>
<keyword evidence="4" id="KW-1185">Reference proteome</keyword>
<dbReference type="InterPro" id="IPR007226">
    <property type="entry name" value="SRS_dom"/>
</dbReference>
<feature type="domain" description="SRS" evidence="2">
    <location>
        <begin position="63"/>
        <end position="206"/>
    </location>
</feature>
<evidence type="ECO:0000259" key="2">
    <source>
        <dbReference type="Pfam" id="PF04092"/>
    </source>
</evidence>
<evidence type="ECO:0000313" key="4">
    <source>
        <dbReference type="Proteomes" id="UP000221165"/>
    </source>
</evidence>
<sequence>MSSPKPTTERGALRRGGWLTAGVATALLLLGCARCPVFAQQGPSVPESGSQPSPEVCGNNSGVTSCTCEALANAQAGRAAPKQWKATLSEESPGLELTCPTQNISAPGTMVQGYVCLEGANLDTCLTTQAASSLSAKAANDGSPVQLNTLLAEGTSAVTWKEGDSAGSKKYSMTVPERAFPLHDQQFFVGCQPASPKGAPTCKVSVALNARKTATVGQTVTCAYGSDSNKGRQSVTLTPSENKLTVVCGNTGSIVPAEDSPQCCVYGAELNGGSCIPQAFTSVLPGFERSWWGTTGGSQAILTIPVEKFPAEERKFTLGCKYTQPTNPPGERDQAGASPAPSQPSVCSVDVIITKQPSTTTTTSSTSSASSSVFVAGTSVNVMVALVSLGRLLAVSSLG</sequence>
<dbReference type="OrthoDB" id="329695at2759"/>
<protein>
    <submittedName>
        <fullName evidence="3">Srs domain-containing protein</fullName>
    </submittedName>
</protein>
<dbReference type="AlphaFoldDB" id="A0A2C6K5Q5"/>
<feature type="region of interest" description="Disordered" evidence="1">
    <location>
        <begin position="321"/>
        <end position="345"/>
    </location>
</feature>
<dbReference type="PROSITE" id="PS51257">
    <property type="entry name" value="PROKAR_LIPOPROTEIN"/>
    <property type="match status" value="1"/>
</dbReference>
<name>A0A2C6K5Q5_9APIC</name>
<dbReference type="EMBL" id="MIGC01005255">
    <property type="protein sequence ID" value="PHJ17120.1"/>
    <property type="molecule type" value="Genomic_DNA"/>
</dbReference>
<dbReference type="SUPFAM" id="SSF74877">
    <property type="entry name" value="Major surface antigen p30, SAG1"/>
    <property type="match status" value="2"/>
</dbReference>